<feature type="transmembrane region" description="Helical" evidence="1">
    <location>
        <begin position="102"/>
        <end position="130"/>
    </location>
</feature>
<keyword evidence="1" id="KW-0472">Membrane</keyword>
<dbReference type="EMBL" id="UYYF01004745">
    <property type="protein sequence ID" value="VDN06787.1"/>
    <property type="molecule type" value="Genomic_DNA"/>
</dbReference>
<dbReference type="Gene3D" id="1.20.1070.10">
    <property type="entry name" value="Rhodopsin 7-helix transmembrane proteins"/>
    <property type="match status" value="1"/>
</dbReference>
<dbReference type="Pfam" id="PF10324">
    <property type="entry name" value="7TM_GPCR_Srw"/>
    <property type="match status" value="1"/>
</dbReference>
<dbReference type="PANTHER" id="PTHR46273">
    <property type="entry name" value="MYOSUPPRESSIN RECEPTOR 1, ISOFORM B-RELATED"/>
    <property type="match status" value="1"/>
</dbReference>
<dbReference type="InterPro" id="IPR019427">
    <property type="entry name" value="7TM_GPCR_serpentine_rcpt_Srw"/>
</dbReference>
<dbReference type="STRING" id="103827.A0A3P7L523"/>
<proteinExistence type="predicted"/>
<gene>
    <name evidence="2" type="ORF">TCLT_LOCUS9171</name>
</gene>
<keyword evidence="3" id="KW-1185">Reference proteome</keyword>
<dbReference type="PANTHER" id="PTHR46273:SF2">
    <property type="entry name" value="G-PROTEIN COUPLED RECEPTORS FAMILY 1 PROFILE DOMAIN-CONTAINING PROTEIN"/>
    <property type="match status" value="1"/>
</dbReference>
<protein>
    <recommendedName>
        <fullName evidence="4">G-protein coupled receptors family 1 profile domain-containing protein</fullName>
    </recommendedName>
</protein>
<evidence type="ECO:0000256" key="1">
    <source>
        <dbReference type="SAM" id="Phobius"/>
    </source>
</evidence>
<dbReference type="InterPro" id="IPR053219">
    <property type="entry name" value="GPCR_Dmsr-1"/>
</dbReference>
<reference evidence="2 3" key="1">
    <citation type="submission" date="2018-11" db="EMBL/GenBank/DDBJ databases">
        <authorList>
            <consortium name="Pathogen Informatics"/>
        </authorList>
    </citation>
    <scope>NUCLEOTIDE SEQUENCE [LARGE SCALE GENOMIC DNA]</scope>
</reference>
<sequence>MYTVTEKNFVSKIFNFELTCVCRSYAPIHGFICVVICTFSIVANMVHVLVLTRPNMRSSAVNCVLTAVALCDMGTMSSYSIYIFHFVLFKDDACSPIYSYFWIRYLLCHMVLSIALHTTSLWLVVVMAFIRRMAINSAVLNR</sequence>
<dbReference type="Proteomes" id="UP000276776">
    <property type="component" value="Unassembled WGS sequence"/>
</dbReference>
<name>A0A3P7L523_THECL</name>
<accession>A0A3P7L523</accession>
<evidence type="ECO:0000313" key="3">
    <source>
        <dbReference type="Proteomes" id="UP000276776"/>
    </source>
</evidence>
<feature type="transmembrane region" description="Helical" evidence="1">
    <location>
        <begin position="28"/>
        <end position="51"/>
    </location>
</feature>
<keyword evidence="1" id="KW-1133">Transmembrane helix</keyword>
<evidence type="ECO:0000313" key="2">
    <source>
        <dbReference type="EMBL" id="VDN06787.1"/>
    </source>
</evidence>
<organism evidence="2 3">
    <name type="scientific">Thelazia callipaeda</name>
    <name type="common">Oriental eyeworm</name>
    <name type="synonym">Parasitic nematode</name>
    <dbReference type="NCBI Taxonomy" id="103827"/>
    <lineage>
        <taxon>Eukaryota</taxon>
        <taxon>Metazoa</taxon>
        <taxon>Ecdysozoa</taxon>
        <taxon>Nematoda</taxon>
        <taxon>Chromadorea</taxon>
        <taxon>Rhabditida</taxon>
        <taxon>Spirurina</taxon>
        <taxon>Spiruromorpha</taxon>
        <taxon>Thelazioidea</taxon>
        <taxon>Thelaziidae</taxon>
        <taxon>Thelazia</taxon>
    </lineage>
</organism>
<dbReference type="AlphaFoldDB" id="A0A3P7L523"/>
<evidence type="ECO:0008006" key="4">
    <source>
        <dbReference type="Google" id="ProtNLM"/>
    </source>
</evidence>
<dbReference type="OrthoDB" id="5864054at2759"/>
<dbReference type="GO" id="GO:0008528">
    <property type="term" value="F:G protein-coupled peptide receptor activity"/>
    <property type="evidence" value="ECO:0007669"/>
    <property type="project" value="InterPro"/>
</dbReference>
<feature type="transmembrane region" description="Helical" evidence="1">
    <location>
        <begin position="63"/>
        <end position="82"/>
    </location>
</feature>
<dbReference type="SUPFAM" id="SSF81321">
    <property type="entry name" value="Family A G protein-coupled receptor-like"/>
    <property type="match status" value="1"/>
</dbReference>
<keyword evidence="1" id="KW-0812">Transmembrane</keyword>
<dbReference type="GO" id="GO:0005886">
    <property type="term" value="C:plasma membrane"/>
    <property type="evidence" value="ECO:0007669"/>
    <property type="project" value="TreeGrafter"/>
</dbReference>